<sequence>MRYGDVDVSTQLLILFRIFTFFGGFIIISNLIVLLVINTNSELRVKMCLHSFSAVADLVGGISFFMAGHERKLLLFNQHYYVNASPWECMTRRSWPPLYIIGGQLTALTKFALSTEYYIAIRYATLYKVAWSIRHKIILGSASCVLSLMNTGLAFLAAYSSPNSYSTMLCSITRSTGNIFGVFHFILIALSYVLSAIVAFLIYKKMKKLQSGVIETNRHLVTLITMLISIICIVLPMFVILAREYHIITVDDFVSG</sequence>
<evidence type="ECO:0000256" key="1">
    <source>
        <dbReference type="SAM" id="Phobius"/>
    </source>
</evidence>
<dbReference type="Proteomes" id="UP000046393">
    <property type="component" value="Unplaced"/>
</dbReference>
<dbReference type="AlphaFoldDB" id="A0A0N5AB83"/>
<feature type="transmembrane region" description="Helical" evidence="1">
    <location>
        <begin position="137"/>
        <end position="159"/>
    </location>
</feature>
<evidence type="ECO:0000313" key="2">
    <source>
        <dbReference type="Proteomes" id="UP000046393"/>
    </source>
</evidence>
<keyword evidence="2" id="KW-1185">Reference proteome</keyword>
<dbReference type="Gene3D" id="1.20.1070.10">
    <property type="entry name" value="Rhodopsin 7-helix transmembrane proteins"/>
    <property type="match status" value="1"/>
</dbReference>
<name>A0A0N5AB83_9BILA</name>
<feature type="transmembrane region" description="Helical" evidence="1">
    <location>
        <begin position="12"/>
        <end position="37"/>
    </location>
</feature>
<organism evidence="2 3">
    <name type="scientific">Syphacia muris</name>
    <dbReference type="NCBI Taxonomy" id="451379"/>
    <lineage>
        <taxon>Eukaryota</taxon>
        <taxon>Metazoa</taxon>
        <taxon>Ecdysozoa</taxon>
        <taxon>Nematoda</taxon>
        <taxon>Chromadorea</taxon>
        <taxon>Rhabditida</taxon>
        <taxon>Spirurina</taxon>
        <taxon>Oxyuridomorpha</taxon>
        <taxon>Oxyuroidea</taxon>
        <taxon>Oxyuridae</taxon>
        <taxon>Syphacia</taxon>
    </lineage>
</organism>
<dbReference type="WBParaSite" id="SMUV_0000140901-mRNA-1">
    <property type="protein sequence ID" value="SMUV_0000140901-mRNA-1"/>
    <property type="gene ID" value="SMUV_0000140901"/>
</dbReference>
<dbReference type="SUPFAM" id="SSF81321">
    <property type="entry name" value="Family A G protein-coupled receptor-like"/>
    <property type="match status" value="1"/>
</dbReference>
<proteinExistence type="predicted"/>
<keyword evidence="1" id="KW-1133">Transmembrane helix</keyword>
<feature type="transmembrane region" description="Helical" evidence="1">
    <location>
        <begin position="223"/>
        <end position="242"/>
    </location>
</feature>
<evidence type="ECO:0000313" key="3">
    <source>
        <dbReference type="WBParaSite" id="SMUV_0000140901-mRNA-1"/>
    </source>
</evidence>
<feature type="transmembrane region" description="Helical" evidence="1">
    <location>
        <begin position="179"/>
        <end position="203"/>
    </location>
</feature>
<protein>
    <submittedName>
        <fullName evidence="3">G_PROTEIN_RECEP_F1_2 domain-containing protein</fullName>
    </submittedName>
</protein>
<keyword evidence="1" id="KW-0812">Transmembrane</keyword>
<keyword evidence="1" id="KW-0472">Membrane</keyword>
<reference evidence="3" key="1">
    <citation type="submission" date="2017-02" db="UniProtKB">
        <authorList>
            <consortium name="WormBaseParasite"/>
        </authorList>
    </citation>
    <scope>IDENTIFICATION</scope>
</reference>
<accession>A0A0N5AB83</accession>